<keyword evidence="7" id="KW-0238">DNA-binding</keyword>
<reference evidence="13" key="1">
    <citation type="submission" date="2019-06" db="EMBL/GenBank/DDBJ databases">
        <authorList>
            <consortium name="Wellcome Sanger Institute Data Sharing"/>
        </authorList>
    </citation>
    <scope>NUCLEOTIDE SEQUENCE [LARGE SCALE GENOMIC DNA]</scope>
</reference>
<evidence type="ECO:0000256" key="7">
    <source>
        <dbReference type="ARBA" id="ARBA00023125"/>
    </source>
</evidence>
<dbReference type="Pfam" id="PF00096">
    <property type="entry name" value="zf-C2H2"/>
    <property type="match status" value="6"/>
</dbReference>
<keyword evidence="9" id="KW-0539">Nucleus</keyword>
<feature type="region of interest" description="Disordered" evidence="11">
    <location>
        <begin position="1"/>
        <end position="60"/>
    </location>
</feature>
<evidence type="ECO:0000256" key="6">
    <source>
        <dbReference type="ARBA" id="ARBA00023015"/>
    </source>
</evidence>
<evidence type="ECO:0000256" key="4">
    <source>
        <dbReference type="ARBA" id="ARBA00022771"/>
    </source>
</evidence>
<reference evidence="13" key="3">
    <citation type="submission" date="2025-09" db="UniProtKB">
        <authorList>
            <consortium name="Ensembl"/>
        </authorList>
    </citation>
    <scope>IDENTIFICATION</scope>
</reference>
<feature type="domain" description="C2H2-type" evidence="12">
    <location>
        <begin position="215"/>
        <end position="242"/>
    </location>
</feature>
<keyword evidence="6" id="KW-0805">Transcription regulation</keyword>
<dbReference type="FunFam" id="3.30.160.60:FF:000303">
    <property type="entry name" value="Zinc finger protein 41"/>
    <property type="match status" value="1"/>
</dbReference>
<evidence type="ECO:0000256" key="2">
    <source>
        <dbReference type="ARBA" id="ARBA00022723"/>
    </source>
</evidence>
<evidence type="ECO:0000256" key="10">
    <source>
        <dbReference type="PROSITE-ProRule" id="PRU00042"/>
    </source>
</evidence>
<dbReference type="GO" id="GO:1990837">
    <property type="term" value="F:sequence-specific double-stranded DNA binding"/>
    <property type="evidence" value="ECO:0007669"/>
    <property type="project" value="UniProtKB-ARBA"/>
</dbReference>
<feature type="domain" description="C2H2-type" evidence="12">
    <location>
        <begin position="243"/>
        <end position="270"/>
    </location>
</feature>
<evidence type="ECO:0000313" key="14">
    <source>
        <dbReference type="Proteomes" id="UP000472263"/>
    </source>
</evidence>
<dbReference type="PROSITE" id="PS00028">
    <property type="entry name" value="ZINC_FINGER_C2H2_1"/>
    <property type="match status" value="6"/>
</dbReference>
<dbReference type="PANTHER" id="PTHR24394">
    <property type="entry name" value="ZINC FINGER PROTEIN"/>
    <property type="match status" value="1"/>
</dbReference>
<reference evidence="13" key="2">
    <citation type="submission" date="2025-08" db="UniProtKB">
        <authorList>
            <consortium name="Ensembl"/>
        </authorList>
    </citation>
    <scope>IDENTIFICATION</scope>
</reference>
<dbReference type="Proteomes" id="UP000472263">
    <property type="component" value="Chromosome 17"/>
</dbReference>
<evidence type="ECO:0000313" key="13">
    <source>
        <dbReference type="Ensembl" id="ENSMMDP00005038472.1"/>
    </source>
</evidence>
<evidence type="ECO:0000256" key="3">
    <source>
        <dbReference type="ARBA" id="ARBA00022737"/>
    </source>
</evidence>
<name>A0A667ZDH0_9TELE</name>
<organism evidence="13 14">
    <name type="scientific">Myripristis murdjan</name>
    <name type="common">pinecone soldierfish</name>
    <dbReference type="NCBI Taxonomy" id="586833"/>
    <lineage>
        <taxon>Eukaryota</taxon>
        <taxon>Metazoa</taxon>
        <taxon>Chordata</taxon>
        <taxon>Craniata</taxon>
        <taxon>Vertebrata</taxon>
        <taxon>Euteleostomi</taxon>
        <taxon>Actinopterygii</taxon>
        <taxon>Neopterygii</taxon>
        <taxon>Teleostei</taxon>
        <taxon>Neoteleostei</taxon>
        <taxon>Acanthomorphata</taxon>
        <taxon>Holocentriformes</taxon>
        <taxon>Holocentridae</taxon>
        <taxon>Myripristis</taxon>
    </lineage>
</organism>
<dbReference type="FunFam" id="3.30.160.60:FF:000965">
    <property type="entry name" value="Neurotrophin receptor-interacting factor homolog"/>
    <property type="match status" value="1"/>
</dbReference>
<accession>A0A667ZDH0</accession>
<dbReference type="SMART" id="SM00355">
    <property type="entry name" value="ZnF_C2H2"/>
    <property type="match status" value="6"/>
</dbReference>
<dbReference type="FunFam" id="3.30.160.60:FF:000100">
    <property type="entry name" value="Zinc finger 45-like"/>
    <property type="match status" value="1"/>
</dbReference>
<feature type="domain" description="C2H2-type" evidence="12">
    <location>
        <begin position="271"/>
        <end position="298"/>
    </location>
</feature>
<keyword evidence="2" id="KW-0479">Metal-binding</keyword>
<dbReference type="InParanoid" id="A0A667ZDH0"/>
<protein>
    <recommendedName>
        <fullName evidence="12">C2H2-type domain-containing protein</fullName>
    </recommendedName>
</protein>
<dbReference type="GO" id="GO:0005634">
    <property type="term" value="C:nucleus"/>
    <property type="evidence" value="ECO:0007669"/>
    <property type="project" value="UniProtKB-SubCell"/>
</dbReference>
<keyword evidence="5" id="KW-0862">Zinc</keyword>
<dbReference type="PROSITE" id="PS50157">
    <property type="entry name" value="ZINC_FINGER_C2H2_2"/>
    <property type="match status" value="6"/>
</dbReference>
<dbReference type="FunFam" id="3.30.160.60:FF:002343">
    <property type="entry name" value="Zinc finger protein 33A"/>
    <property type="match status" value="1"/>
</dbReference>
<feature type="compositionally biased region" description="Polar residues" evidence="11">
    <location>
        <begin position="1"/>
        <end position="21"/>
    </location>
</feature>
<evidence type="ECO:0000256" key="8">
    <source>
        <dbReference type="ARBA" id="ARBA00023163"/>
    </source>
</evidence>
<keyword evidence="4 10" id="KW-0863">Zinc-finger</keyword>
<keyword evidence="14" id="KW-1185">Reference proteome</keyword>
<dbReference type="InterPro" id="IPR013087">
    <property type="entry name" value="Znf_C2H2_type"/>
</dbReference>
<dbReference type="GO" id="GO:0000981">
    <property type="term" value="F:DNA-binding transcription factor activity, RNA polymerase II-specific"/>
    <property type="evidence" value="ECO:0007669"/>
    <property type="project" value="TreeGrafter"/>
</dbReference>
<dbReference type="PANTHER" id="PTHR24394:SF29">
    <property type="entry name" value="MYONEURIN"/>
    <property type="match status" value="1"/>
</dbReference>
<feature type="domain" description="C2H2-type" evidence="12">
    <location>
        <begin position="159"/>
        <end position="186"/>
    </location>
</feature>
<dbReference type="Ensembl" id="ENSMMDT00005039275.1">
    <property type="protein sequence ID" value="ENSMMDP00005038472.1"/>
    <property type="gene ID" value="ENSMMDG00005017876.1"/>
</dbReference>
<keyword evidence="3" id="KW-0677">Repeat</keyword>
<sequence>NSTMKKLTFRLTDTQEFQSKRLTGPASPPPDNQPQPAVIKQEQEEVWTGQEVQDQVPPPPEREAEVIKFIYSPVCKSEQPHTDSASCHDAIKAELPDEDALPCTANHALQEELFPTRRCLLEHLQSHVKVHVCEFCGKNFRRQVDLSVHVRCHTGEKPFACKVCGKGFSRKGNMEIHMRTHTGEKPYRCGVCGKCFNIASSMIRHSRTHSGEKPYSCQFCFKGFTNSSDMKIHMRTHTGEKPYTCPICGKGFPLSTPLKYHMKNHMEERPNCCSECGKCFSDAYSLRRHMKSHAEEKAS</sequence>
<dbReference type="Gene3D" id="3.30.160.60">
    <property type="entry name" value="Classic Zinc Finger"/>
    <property type="match status" value="6"/>
</dbReference>
<comment type="subcellular location">
    <subcellularLocation>
        <location evidence="1">Nucleus</location>
    </subcellularLocation>
</comment>
<evidence type="ECO:0000256" key="1">
    <source>
        <dbReference type="ARBA" id="ARBA00004123"/>
    </source>
</evidence>
<evidence type="ECO:0000256" key="11">
    <source>
        <dbReference type="SAM" id="MobiDB-lite"/>
    </source>
</evidence>
<dbReference type="GeneTree" id="ENSGT01150000286952"/>
<dbReference type="InterPro" id="IPR036236">
    <property type="entry name" value="Znf_C2H2_sf"/>
</dbReference>
<dbReference type="FunFam" id="3.30.160.60:FF:000218">
    <property type="entry name" value="Zinc finger protein 10"/>
    <property type="match status" value="1"/>
</dbReference>
<dbReference type="GO" id="GO:0008270">
    <property type="term" value="F:zinc ion binding"/>
    <property type="evidence" value="ECO:0007669"/>
    <property type="project" value="UniProtKB-KW"/>
</dbReference>
<evidence type="ECO:0000259" key="12">
    <source>
        <dbReference type="PROSITE" id="PS50157"/>
    </source>
</evidence>
<dbReference type="FunFam" id="3.30.160.60:FF:000110">
    <property type="entry name" value="Zinc finger protein-like"/>
    <property type="match status" value="1"/>
</dbReference>
<evidence type="ECO:0000256" key="9">
    <source>
        <dbReference type="ARBA" id="ARBA00023242"/>
    </source>
</evidence>
<dbReference type="SUPFAM" id="SSF57667">
    <property type="entry name" value="beta-beta-alpha zinc fingers"/>
    <property type="match status" value="4"/>
</dbReference>
<feature type="domain" description="C2H2-type" evidence="12">
    <location>
        <begin position="187"/>
        <end position="214"/>
    </location>
</feature>
<keyword evidence="8" id="KW-0804">Transcription</keyword>
<evidence type="ECO:0000256" key="5">
    <source>
        <dbReference type="ARBA" id="ARBA00022833"/>
    </source>
</evidence>
<dbReference type="AlphaFoldDB" id="A0A667ZDH0"/>
<proteinExistence type="predicted"/>
<feature type="domain" description="C2H2-type" evidence="12">
    <location>
        <begin position="131"/>
        <end position="158"/>
    </location>
</feature>